<dbReference type="Gene3D" id="3.40.50.620">
    <property type="entry name" value="HUPs"/>
    <property type="match status" value="1"/>
</dbReference>
<sequence>MKVVALVSGGKDSCYAMMKCIQYGHEIVALANLLPADDSVDELDSYMYQTVSFCGGEDMCRVAGGLKVLCSFCRGGGGKLRGIIEERGRSLSAWIRFGELSLRCLLEGVESFCRDEVLVRWCNSWEESGRKFKLERHSNGTGRFLFCSVITKEGKRFSLIFPEGRSLSAENQEIKQRSGVEMRYPNPSSLSSSRLLDLGSQLLRMLLQDGSLVEFAGSVAKDLSGRELVVRGEEPEIFEDLEPSCVLEEEDLLSLPSNTGAKHPPMGLPCATLLRRLESTRRRVRVRGPLYGAELLPVGSSGACLALLNLRQASPNLASPIFLHFSLRGSSFSLLQPPTAAPFLGRDLCVPWEGLFFIPSHFSPLFGSRHTRLTLEEDVVAIGVGGQRPQCTYCNKLGHTRNRCYQLHARPPHSAHIAQSSDPLLSRPDFAASSTSQSITLIGSDYDAIFDIRQQHQLLLPRPIMSLSALLSLLLLARGF</sequence>
<dbReference type="PANTHER" id="PTHR12196">
    <property type="entry name" value="DOMAIN OF UNKNOWN FUNCTION 71 DUF71 -CONTAINING PROTEIN"/>
    <property type="match status" value="1"/>
</dbReference>
<organism evidence="7 8">
    <name type="scientific">Vitis vinifera</name>
    <name type="common">Grape</name>
    <dbReference type="NCBI Taxonomy" id="29760"/>
    <lineage>
        <taxon>Eukaryota</taxon>
        <taxon>Viridiplantae</taxon>
        <taxon>Streptophyta</taxon>
        <taxon>Embryophyta</taxon>
        <taxon>Tracheophyta</taxon>
        <taxon>Spermatophyta</taxon>
        <taxon>Magnoliopsida</taxon>
        <taxon>eudicotyledons</taxon>
        <taxon>Gunneridae</taxon>
        <taxon>Pentapetalae</taxon>
        <taxon>rosids</taxon>
        <taxon>Vitales</taxon>
        <taxon>Vitaceae</taxon>
        <taxon>Viteae</taxon>
        <taxon>Vitis</taxon>
    </lineage>
</organism>
<dbReference type="InterPro" id="IPR030662">
    <property type="entry name" value="DPH6/MJ0570"/>
</dbReference>
<evidence type="ECO:0000256" key="3">
    <source>
        <dbReference type="ARBA" id="ARBA00029814"/>
    </source>
</evidence>
<reference evidence="7 8" key="1">
    <citation type="journal article" date="2018" name="PLoS Genet.">
        <title>Population sequencing reveals clonal diversity and ancestral inbreeding in the grapevine cultivar Chardonnay.</title>
        <authorList>
            <person name="Roach M.J."/>
            <person name="Johnson D.L."/>
            <person name="Bohlmann J."/>
            <person name="van Vuuren H.J."/>
            <person name="Jones S.J."/>
            <person name="Pretorius I.S."/>
            <person name="Schmidt S.A."/>
            <person name="Borneman A.R."/>
        </authorList>
    </citation>
    <scope>NUCLEOTIDE SEQUENCE [LARGE SCALE GENOMIC DNA]</scope>
    <source>
        <strain evidence="8">cv. Chardonnay</strain>
        <tissue evidence="7">Leaf</tissue>
    </source>
</reference>
<evidence type="ECO:0000313" key="8">
    <source>
        <dbReference type="Proteomes" id="UP000288805"/>
    </source>
</evidence>
<evidence type="ECO:0000259" key="6">
    <source>
        <dbReference type="Pfam" id="PF01902"/>
    </source>
</evidence>
<dbReference type="InterPro" id="IPR014729">
    <property type="entry name" value="Rossmann-like_a/b/a_fold"/>
</dbReference>
<dbReference type="EMBL" id="QGNW01001360">
    <property type="protein sequence ID" value="RVW44180.1"/>
    <property type="molecule type" value="Genomic_DNA"/>
</dbReference>
<dbReference type="AlphaFoldDB" id="A0A438E9A1"/>
<gene>
    <name evidence="7" type="primary">Dph6</name>
    <name evidence="7" type="ORF">CK203_089419</name>
</gene>
<feature type="domain" description="Diphthamide synthase" evidence="6">
    <location>
        <begin position="1"/>
        <end position="51"/>
    </location>
</feature>
<dbReference type="InterPro" id="IPR002761">
    <property type="entry name" value="Diphthami_syn_dom"/>
</dbReference>
<evidence type="ECO:0000256" key="4">
    <source>
        <dbReference type="ARBA" id="ARBA00031552"/>
    </source>
</evidence>
<keyword evidence="7" id="KW-0436">Ligase</keyword>
<dbReference type="Proteomes" id="UP000288805">
    <property type="component" value="Unassembled WGS sequence"/>
</dbReference>
<dbReference type="SUPFAM" id="SSF52402">
    <property type="entry name" value="Adenine nucleotide alpha hydrolases-like"/>
    <property type="match status" value="1"/>
</dbReference>
<evidence type="ECO:0000256" key="5">
    <source>
        <dbReference type="ARBA" id="ARBA00048108"/>
    </source>
</evidence>
<protein>
    <recommendedName>
        <fullName evidence="2">Diphthine--ammonia ligase</fullName>
        <ecNumber evidence="1">6.3.1.14</ecNumber>
    </recommendedName>
    <alternativeName>
        <fullName evidence="3">Diphthamide synthase</fullName>
    </alternativeName>
    <alternativeName>
        <fullName evidence="4">Diphthamide synthetase</fullName>
    </alternativeName>
</protein>
<evidence type="ECO:0000256" key="1">
    <source>
        <dbReference type="ARBA" id="ARBA00012089"/>
    </source>
</evidence>
<accession>A0A438E9A1</accession>
<comment type="caution">
    <text evidence="7">The sequence shown here is derived from an EMBL/GenBank/DDBJ whole genome shotgun (WGS) entry which is preliminary data.</text>
</comment>
<name>A0A438E9A1_VITVI</name>
<evidence type="ECO:0000313" key="7">
    <source>
        <dbReference type="EMBL" id="RVW44180.1"/>
    </source>
</evidence>
<evidence type="ECO:0000256" key="2">
    <source>
        <dbReference type="ARBA" id="ARBA00018426"/>
    </source>
</evidence>
<dbReference type="EC" id="6.3.1.14" evidence="1"/>
<proteinExistence type="predicted"/>
<dbReference type="PANTHER" id="PTHR12196:SF2">
    <property type="entry name" value="DIPHTHINE--AMMONIA LIGASE"/>
    <property type="match status" value="1"/>
</dbReference>
<dbReference type="Pfam" id="PF01902">
    <property type="entry name" value="Diphthami_syn_2"/>
    <property type="match status" value="1"/>
</dbReference>
<dbReference type="GO" id="GO:0017178">
    <property type="term" value="F:diphthine-ammonia ligase activity"/>
    <property type="evidence" value="ECO:0007669"/>
    <property type="project" value="UniProtKB-EC"/>
</dbReference>
<comment type="catalytic activity">
    <reaction evidence="5">
        <text>diphthine-[translation elongation factor 2] + NH4(+) + ATP = diphthamide-[translation elongation factor 2] + AMP + diphosphate + H(+)</text>
        <dbReference type="Rhea" id="RHEA:19753"/>
        <dbReference type="Rhea" id="RHEA-COMP:10172"/>
        <dbReference type="Rhea" id="RHEA-COMP:10174"/>
        <dbReference type="ChEBI" id="CHEBI:15378"/>
        <dbReference type="ChEBI" id="CHEBI:16692"/>
        <dbReference type="ChEBI" id="CHEBI:28938"/>
        <dbReference type="ChEBI" id="CHEBI:30616"/>
        <dbReference type="ChEBI" id="CHEBI:33019"/>
        <dbReference type="ChEBI" id="CHEBI:82696"/>
        <dbReference type="ChEBI" id="CHEBI:456215"/>
        <dbReference type="EC" id="6.3.1.14"/>
    </reaction>
</comment>